<evidence type="ECO:0000259" key="3">
    <source>
        <dbReference type="PROSITE" id="PS51186"/>
    </source>
</evidence>
<reference evidence="4" key="1">
    <citation type="journal article" date="2014" name="Int. J. Syst. Evol. Microbiol.">
        <title>Complete genome sequence of Corynebacterium casei LMG S-19264T (=DSM 44701T), isolated from a smear-ripened cheese.</title>
        <authorList>
            <consortium name="US DOE Joint Genome Institute (JGI-PGF)"/>
            <person name="Walter F."/>
            <person name="Albersmeier A."/>
            <person name="Kalinowski J."/>
            <person name="Ruckert C."/>
        </authorList>
    </citation>
    <scope>NUCLEOTIDE SEQUENCE</scope>
    <source>
        <strain evidence="4">CGMCC 1.15958</strain>
    </source>
</reference>
<evidence type="ECO:0000256" key="2">
    <source>
        <dbReference type="ARBA" id="ARBA00023315"/>
    </source>
</evidence>
<dbReference type="SUPFAM" id="SSF55729">
    <property type="entry name" value="Acyl-CoA N-acyltransferases (Nat)"/>
    <property type="match status" value="1"/>
</dbReference>
<keyword evidence="1" id="KW-0808">Transferase</keyword>
<dbReference type="AlphaFoldDB" id="A0A917DW77"/>
<organism evidence="4 5">
    <name type="scientific">Emticicia aquatilis</name>
    <dbReference type="NCBI Taxonomy" id="1537369"/>
    <lineage>
        <taxon>Bacteria</taxon>
        <taxon>Pseudomonadati</taxon>
        <taxon>Bacteroidota</taxon>
        <taxon>Cytophagia</taxon>
        <taxon>Cytophagales</taxon>
        <taxon>Leadbetterellaceae</taxon>
        <taxon>Emticicia</taxon>
    </lineage>
</organism>
<name>A0A917DW77_9BACT</name>
<accession>A0A917DW77</accession>
<evidence type="ECO:0000313" key="4">
    <source>
        <dbReference type="EMBL" id="GGD72475.1"/>
    </source>
</evidence>
<dbReference type="PANTHER" id="PTHR43877">
    <property type="entry name" value="AMINOALKYLPHOSPHONATE N-ACETYLTRANSFERASE-RELATED-RELATED"/>
    <property type="match status" value="1"/>
</dbReference>
<reference evidence="4" key="2">
    <citation type="submission" date="2020-09" db="EMBL/GenBank/DDBJ databases">
        <authorList>
            <person name="Sun Q."/>
            <person name="Zhou Y."/>
        </authorList>
    </citation>
    <scope>NUCLEOTIDE SEQUENCE</scope>
    <source>
        <strain evidence="4">CGMCC 1.15958</strain>
    </source>
</reference>
<evidence type="ECO:0000256" key="1">
    <source>
        <dbReference type="ARBA" id="ARBA00022679"/>
    </source>
</evidence>
<dbReference type="InterPro" id="IPR050832">
    <property type="entry name" value="Bact_Acetyltransf"/>
</dbReference>
<dbReference type="InterPro" id="IPR000182">
    <property type="entry name" value="GNAT_dom"/>
</dbReference>
<dbReference type="Proteomes" id="UP000609064">
    <property type="component" value="Unassembled WGS sequence"/>
</dbReference>
<dbReference type="EMBL" id="BMKK01000009">
    <property type="protein sequence ID" value="GGD72475.1"/>
    <property type="molecule type" value="Genomic_DNA"/>
</dbReference>
<proteinExistence type="predicted"/>
<dbReference type="PANTHER" id="PTHR43877:SF1">
    <property type="entry name" value="ACETYLTRANSFERASE"/>
    <property type="match status" value="1"/>
</dbReference>
<keyword evidence="5" id="KW-1185">Reference proteome</keyword>
<dbReference type="RefSeq" id="WP_188768881.1">
    <property type="nucleotide sequence ID" value="NZ_BMKK01000009.1"/>
</dbReference>
<evidence type="ECO:0000313" key="5">
    <source>
        <dbReference type="Proteomes" id="UP000609064"/>
    </source>
</evidence>
<dbReference type="InterPro" id="IPR016181">
    <property type="entry name" value="Acyl_CoA_acyltransferase"/>
</dbReference>
<protein>
    <submittedName>
        <fullName evidence="4">N-acetyltransferase</fullName>
    </submittedName>
</protein>
<keyword evidence="2" id="KW-0012">Acyltransferase</keyword>
<dbReference type="Pfam" id="PF00583">
    <property type="entry name" value="Acetyltransf_1"/>
    <property type="match status" value="1"/>
</dbReference>
<dbReference type="PROSITE" id="PS51186">
    <property type="entry name" value="GNAT"/>
    <property type="match status" value="1"/>
</dbReference>
<gene>
    <name evidence="4" type="ORF">GCM10011514_40720</name>
</gene>
<dbReference type="CDD" id="cd04301">
    <property type="entry name" value="NAT_SF"/>
    <property type="match status" value="1"/>
</dbReference>
<sequence>MQVSYRKATLDDLDELVRLRIEFLREVQPAETHQYSEEQLSGSLRDYLLRAMQADEFVAWLAIYDSEIVATSGLCFFQITPGFTLIDGKIAYILNIYTLRQWRGKGVGKTVFNYILQEAINRGYKRISLHASDDGRPIYEKFGFRLTGDEMELRLP</sequence>
<dbReference type="Gene3D" id="3.40.630.30">
    <property type="match status" value="1"/>
</dbReference>
<dbReference type="GO" id="GO:0016747">
    <property type="term" value="F:acyltransferase activity, transferring groups other than amino-acyl groups"/>
    <property type="evidence" value="ECO:0007669"/>
    <property type="project" value="InterPro"/>
</dbReference>
<comment type="caution">
    <text evidence="4">The sequence shown here is derived from an EMBL/GenBank/DDBJ whole genome shotgun (WGS) entry which is preliminary data.</text>
</comment>
<feature type="domain" description="N-acetyltransferase" evidence="3">
    <location>
        <begin position="3"/>
        <end position="156"/>
    </location>
</feature>